<name>A0A495J4J0_9SPHI</name>
<comment type="caution">
    <text evidence="3">The sequence shown here is derived from an EMBL/GenBank/DDBJ whole genome shotgun (WGS) entry which is preliminary data.</text>
</comment>
<evidence type="ECO:0000313" key="3">
    <source>
        <dbReference type="EMBL" id="RKR83743.1"/>
    </source>
</evidence>
<keyword evidence="4" id="KW-1185">Reference proteome</keyword>
<sequence length="207" mass="23503">MKRIAAHIVSIILIPLIAPSYLFWIILFYFPQLTHITTISDKLLAILYIFLATTLLPFIVVFVLYKQKKIRTLTLDNKEDRVIPQIFSCFIYAGVCLFLVYTQGATNALTLSMVAVSVSVIGLTLITPYWKISTHACGSWGMFAILFDLQSRFAQPGFWVLYYIILFLTVTVCIARLYLKVHTPMQVLAGSIMGAIIGFSLFHYCLR</sequence>
<evidence type="ECO:0000256" key="1">
    <source>
        <dbReference type="SAM" id="Phobius"/>
    </source>
</evidence>
<evidence type="ECO:0000313" key="4">
    <source>
        <dbReference type="Proteomes" id="UP000268007"/>
    </source>
</evidence>
<feature type="transmembrane region" description="Helical" evidence="1">
    <location>
        <begin position="43"/>
        <end position="65"/>
    </location>
</feature>
<feature type="transmembrane region" description="Helical" evidence="1">
    <location>
        <begin position="108"/>
        <end position="130"/>
    </location>
</feature>
<dbReference type="Gene3D" id="1.20.144.10">
    <property type="entry name" value="Phosphatidic acid phosphatase type 2/haloperoxidase"/>
    <property type="match status" value="1"/>
</dbReference>
<protein>
    <submittedName>
        <fullName evidence="3">PAP2 superfamily protein</fullName>
    </submittedName>
</protein>
<feature type="domain" description="Phosphatidic acid phosphatase type 2/haloperoxidase" evidence="2">
    <location>
        <begin position="132"/>
        <end position="204"/>
    </location>
</feature>
<accession>A0A495J4J0</accession>
<dbReference type="Pfam" id="PF01569">
    <property type="entry name" value="PAP2"/>
    <property type="match status" value="1"/>
</dbReference>
<organism evidence="3 4">
    <name type="scientific">Mucilaginibacter gracilis</name>
    <dbReference type="NCBI Taxonomy" id="423350"/>
    <lineage>
        <taxon>Bacteria</taxon>
        <taxon>Pseudomonadati</taxon>
        <taxon>Bacteroidota</taxon>
        <taxon>Sphingobacteriia</taxon>
        <taxon>Sphingobacteriales</taxon>
        <taxon>Sphingobacteriaceae</taxon>
        <taxon>Mucilaginibacter</taxon>
    </lineage>
</organism>
<feature type="transmembrane region" description="Helical" evidence="1">
    <location>
        <begin position="86"/>
        <end position="102"/>
    </location>
</feature>
<feature type="transmembrane region" description="Helical" evidence="1">
    <location>
        <begin position="185"/>
        <end position="206"/>
    </location>
</feature>
<reference evidence="3 4" key="1">
    <citation type="submission" date="2018-10" db="EMBL/GenBank/DDBJ databases">
        <title>Genomic Encyclopedia of Archaeal and Bacterial Type Strains, Phase II (KMG-II): from individual species to whole genera.</title>
        <authorList>
            <person name="Goeker M."/>
        </authorList>
    </citation>
    <scope>NUCLEOTIDE SEQUENCE [LARGE SCALE GENOMIC DNA]</scope>
    <source>
        <strain evidence="3 4">DSM 18602</strain>
    </source>
</reference>
<keyword evidence="1" id="KW-1133">Transmembrane helix</keyword>
<dbReference type="InterPro" id="IPR000326">
    <property type="entry name" value="PAP2/HPO"/>
</dbReference>
<keyword evidence="1" id="KW-0472">Membrane</keyword>
<dbReference type="EMBL" id="RBKU01000001">
    <property type="protein sequence ID" value="RKR83743.1"/>
    <property type="molecule type" value="Genomic_DNA"/>
</dbReference>
<feature type="transmembrane region" description="Helical" evidence="1">
    <location>
        <begin position="12"/>
        <end position="31"/>
    </location>
</feature>
<keyword evidence="1" id="KW-0812">Transmembrane</keyword>
<proteinExistence type="predicted"/>
<gene>
    <name evidence="3" type="ORF">BDD43_3957</name>
</gene>
<dbReference type="InterPro" id="IPR036938">
    <property type="entry name" value="PAP2/HPO_sf"/>
</dbReference>
<dbReference type="OrthoDB" id="9786064at2"/>
<feature type="transmembrane region" description="Helical" evidence="1">
    <location>
        <begin position="160"/>
        <end position="179"/>
    </location>
</feature>
<dbReference type="CDD" id="cd01610">
    <property type="entry name" value="PAP2_like"/>
    <property type="match status" value="1"/>
</dbReference>
<dbReference type="Proteomes" id="UP000268007">
    <property type="component" value="Unassembled WGS sequence"/>
</dbReference>
<dbReference type="AlphaFoldDB" id="A0A495J4J0"/>
<dbReference type="RefSeq" id="WP_121199207.1">
    <property type="nucleotide sequence ID" value="NZ_RBKU01000001.1"/>
</dbReference>
<dbReference type="SUPFAM" id="SSF48317">
    <property type="entry name" value="Acid phosphatase/Vanadium-dependent haloperoxidase"/>
    <property type="match status" value="1"/>
</dbReference>
<evidence type="ECO:0000259" key="2">
    <source>
        <dbReference type="Pfam" id="PF01569"/>
    </source>
</evidence>